<evidence type="ECO:0000256" key="1">
    <source>
        <dbReference type="SAM" id="MobiDB-lite"/>
    </source>
</evidence>
<reference evidence="3" key="1">
    <citation type="submission" date="2015-09" db="EMBL/GenBank/DDBJ databases">
        <authorList>
            <consortium name="Pathogen Informatics"/>
        </authorList>
    </citation>
    <scope>NUCLEOTIDE SEQUENCE [LARGE SCALE GENOMIC DNA]</scope>
    <source>
        <strain evidence="3">Lake Konstanz</strain>
    </source>
</reference>
<dbReference type="Proteomes" id="UP000051952">
    <property type="component" value="Unassembled WGS sequence"/>
</dbReference>
<dbReference type="EMBL" id="CYKH01000532">
    <property type="protein sequence ID" value="CUG05142.1"/>
    <property type="molecule type" value="Genomic_DNA"/>
</dbReference>
<evidence type="ECO:0000313" key="2">
    <source>
        <dbReference type="EMBL" id="CUG05142.1"/>
    </source>
</evidence>
<gene>
    <name evidence="2" type="ORF">BSAL_70790</name>
</gene>
<feature type="compositionally biased region" description="Low complexity" evidence="1">
    <location>
        <begin position="352"/>
        <end position="369"/>
    </location>
</feature>
<evidence type="ECO:0000313" key="3">
    <source>
        <dbReference type="Proteomes" id="UP000051952"/>
    </source>
</evidence>
<feature type="compositionally biased region" description="Low complexity" evidence="1">
    <location>
        <begin position="508"/>
        <end position="522"/>
    </location>
</feature>
<dbReference type="VEuPathDB" id="TriTrypDB:BSAL_70790"/>
<organism evidence="2 3">
    <name type="scientific">Bodo saltans</name>
    <name type="common">Flagellated protozoan</name>
    <dbReference type="NCBI Taxonomy" id="75058"/>
    <lineage>
        <taxon>Eukaryota</taxon>
        <taxon>Discoba</taxon>
        <taxon>Euglenozoa</taxon>
        <taxon>Kinetoplastea</taxon>
        <taxon>Metakinetoplastina</taxon>
        <taxon>Eubodonida</taxon>
        <taxon>Bodonidae</taxon>
        <taxon>Bodo</taxon>
    </lineage>
</organism>
<sequence length="1384" mass="150710">MGGCCSTLSSRDILTMLSAKLPTEPSKSSDRDNLFKKSCDLHRDETGSRDCSALSLVQAMQELYQIQKISNEIATVSQYLGHESALRYGDGVLNFKERRQHLARSVASGRKDEDATADLLATSSHRRTGAAGVRRTNLARHELRYALCYLIAYFRTKAIFEETAGLRFLSDPRETAVDEFSFRTAKRKLESEFRITIPAGGIALMHRETASAAALPLPKTDTEPIPLGSLVEHLAATLFYDELTTEDEPPREREPSRNASPIVSPAAAPSLTPAPPQSPPPAQLAGSSTSRGAGRQFGALLEEIESKVPEQPPPPAAEVVEEPRGPVPRTVSESPASTKGSEGGSQPRRRGSQQQQRKNSRSSSRGSVQLPPPPISGAFGSTASKSSLSMWRSARALIPLGLTDEDCWARDELFDRFLQHAQKQKSGKSTAALHQLNEMDLFQGVQQHFMLKEIFPNGGLVVSQAVSSAFVSALHRLSSSSTTKTSMVPSKPTTGAAGNKSRSGTTTPSVVGAASSGAPSESGDGHPAASHTETTTIVEEEQEDDGIRSVSRFHVFLATLVALMDLHFALKRRMVKAEADRAAATHQQNAETLAKETHQRGPQAPNPLGAPSAPHHSADHHQHGGDISSNVVPLYEQNRIYQQTVGPVPLEMFLEVLMQKLVPPPVDAVALSVGDGDAIIPPVEEHSAVQSNAETTASSTALAAFQQISNAPMLPDSVLDVPRVSKMIEVLITGVRHSSTSTVAGPGGVPRVSLEKVGARIGVFICDALYLPRITVESKKADFLLQPEADVDRHHLLEMLNKNVASSDGGTAFTASESTRAASNQTTLKVNKQVLEELAVHLQLADMSDSADVMLSMAYSQALEFEHAARLSRNASRFPRNALDQSNDDDQTNNNNKAQHAIIDEDTLLSQPHSWYRFLLRLYATLTVAVAVELTRQPPLVELDDVSLVNLDDPITIKEWGHLCRSTFPNALGLKKLLATQDHFVIYHGLRRANDNDVVTTRAACQWATERVLSMLTHDAAPNRFQWYHVLTQRIPSATAEVDEPRCQSLFVRLTDGRDDAVLPSTHLAGLLGAAFGLHTLFDQDDVGTEGMWEAICKDAADASDAIAARRPSLVQEDTFRSCLCYLQGSMACYFTGERLLLPTGTAAPLSLTTLAVKKDALAELLRRLHLQDILPTADALNDEFASLSNGTASAELRHIAHFVGIMDLRKLPVRKLDVWKRIGPLLLQLVENDEQRMKFFTFGIQKDQHVMHCTALELQRAIGKDWCLDLLLGKAKGVAPLLRDAIGVANSTKYPPPKDTSIVTQDIVAPLLTFLYTYLDVMVRKDWCLDLLLGKAKGVAPLLRDAIGVANSTKYPPPNDTSIVTQDIVAPLLTFLYTYLDVM</sequence>
<feature type="region of interest" description="Disordered" evidence="1">
    <location>
        <begin position="244"/>
        <end position="292"/>
    </location>
</feature>
<feature type="region of interest" description="Disordered" evidence="1">
    <location>
        <begin position="481"/>
        <end position="545"/>
    </location>
</feature>
<name>A0A0S4IVT1_BODSA</name>
<feature type="compositionally biased region" description="Low complexity" evidence="1">
    <location>
        <begin position="257"/>
        <end position="271"/>
    </location>
</feature>
<keyword evidence="3" id="KW-1185">Reference proteome</keyword>
<protein>
    <submittedName>
        <fullName evidence="2">Uncharacterized protein</fullName>
    </submittedName>
</protein>
<feature type="compositionally biased region" description="Pro residues" evidence="1">
    <location>
        <begin position="272"/>
        <end position="282"/>
    </location>
</feature>
<proteinExistence type="predicted"/>
<accession>A0A0S4IVT1</accession>
<feature type="region of interest" description="Disordered" evidence="1">
    <location>
        <begin position="581"/>
        <end position="629"/>
    </location>
</feature>
<feature type="region of interest" description="Disordered" evidence="1">
    <location>
        <begin position="307"/>
        <end position="383"/>
    </location>
</feature>
<feature type="non-terminal residue" evidence="2">
    <location>
        <position position="1384"/>
    </location>
</feature>
<feature type="compositionally biased region" description="Polar residues" evidence="1">
    <location>
        <begin position="481"/>
        <end position="493"/>
    </location>
</feature>